<evidence type="ECO:0000313" key="2">
    <source>
        <dbReference type="Proteomes" id="UP000191931"/>
    </source>
</evidence>
<sequence length="94" mass="8934">MSLSKGLAIIGGTIAGGAALAASAPVLTVTAPLWGILGTTYTINGVSLAGAAACTAAGAGIGKIAGQTGGALVIQGLDDASQKLIDRINVKKTS</sequence>
<evidence type="ECO:0000313" key="1">
    <source>
        <dbReference type="EMBL" id="SLM30955.1"/>
    </source>
</evidence>
<dbReference type="EMBL" id="FWEV01000174">
    <property type="protein sequence ID" value="SLM30955.1"/>
    <property type="molecule type" value="Genomic_DNA"/>
</dbReference>
<dbReference type="Proteomes" id="UP000191931">
    <property type="component" value="Unassembled WGS sequence"/>
</dbReference>
<organism evidence="1 2">
    <name type="scientific">Desulfamplus magnetovallimortis</name>
    <dbReference type="NCBI Taxonomy" id="1246637"/>
    <lineage>
        <taxon>Bacteria</taxon>
        <taxon>Pseudomonadati</taxon>
        <taxon>Thermodesulfobacteriota</taxon>
        <taxon>Desulfobacteria</taxon>
        <taxon>Desulfobacterales</taxon>
        <taxon>Desulfobacteraceae</taxon>
        <taxon>Desulfamplus</taxon>
    </lineage>
</organism>
<dbReference type="RefSeq" id="WP_080809641.1">
    <property type="nucleotide sequence ID" value="NZ_LT828569.1"/>
</dbReference>
<proteinExistence type="predicted"/>
<keyword evidence="2" id="KW-1185">Reference proteome</keyword>
<reference evidence="1 2" key="1">
    <citation type="submission" date="2017-03" db="EMBL/GenBank/DDBJ databases">
        <authorList>
            <person name="Afonso C.L."/>
            <person name="Miller P.J."/>
            <person name="Scott M.A."/>
            <person name="Spackman E."/>
            <person name="Goraichik I."/>
            <person name="Dimitrov K.M."/>
            <person name="Suarez D.L."/>
            <person name="Swayne D.E."/>
        </authorList>
    </citation>
    <scope>NUCLEOTIDE SEQUENCE [LARGE SCALE GENOMIC DNA]</scope>
    <source>
        <strain evidence="1">PRJEB14757</strain>
    </source>
</reference>
<name>A0A1W1HF02_9BACT</name>
<dbReference type="AlphaFoldDB" id="A0A1W1HF02"/>
<accession>A0A1W1HF02</accession>
<protein>
    <submittedName>
        <fullName evidence="1">Uncharacterized protein</fullName>
    </submittedName>
</protein>
<gene>
    <name evidence="1" type="ORF">MTBBW1_2550009</name>
</gene>